<evidence type="ECO:0000256" key="6">
    <source>
        <dbReference type="ARBA" id="ARBA00022490"/>
    </source>
</evidence>
<dbReference type="InterPro" id="IPR050358">
    <property type="entry name" value="RSE1/DDB1/CFT1"/>
</dbReference>
<comment type="pathway">
    <text evidence="3">Protein modification; protein ubiquitination.</text>
</comment>
<evidence type="ECO:0000256" key="3">
    <source>
        <dbReference type="ARBA" id="ARBA00004906"/>
    </source>
</evidence>
<keyword evidence="10" id="KW-0539">Nucleus</keyword>
<keyword evidence="7" id="KW-0227">DNA damage</keyword>
<dbReference type="FunFam" id="2.130.10.10:FF:000592">
    <property type="entry name" value="UV-damaged DNA binding protein"/>
    <property type="match status" value="1"/>
</dbReference>
<dbReference type="GO" id="GO:0006281">
    <property type="term" value="P:DNA repair"/>
    <property type="evidence" value="ECO:0007669"/>
    <property type="project" value="UniProtKB-KW"/>
</dbReference>
<keyword evidence="8" id="KW-0238">DNA-binding</keyword>
<comment type="subcellular location">
    <subcellularLocation>
        <location evidence="2">Cytoplasm</location>
    </subcellularLocation>
    <subcellularLocation>
        <location evidence="1">Nucleus</location>
    </subcellularLocation>
</comment>
<organism evidence="14 15">
    <name type="scientific">Dictyostelium firmibasis</name>
    <dbReference type="NCBI Taxonomy" id="79012"/>
    <lineage>
        <taxon>Eukaryota</taxon>
        <taxon>Amoebozoa</taxon>
        <taxon>Evosea</taxon>
        <taxon>Eumycetozoa</taxon>
        <taxon>Dictyostelia</taxon>
        <taxon>Dictyosteliales</taxon>
        <taxon>Dictyosteliaceae</taxon>
        <taxon>Dictyostelium</taxon>
    </lineage>
</organism>
<dbReference type="InterPro" id="IPR011048">
    <property type="entry name" value="Haem_d1_sf"/>
</dbReference>
<evidence type="ECO:0000259" key="13">
    <source>
        <dbReference type="Pfam" id="PF23726"/>
    </source>
</evidence>
<evidence type="ECO:0000259" key="11">
    <source>
        <dbReference type="Pfam" id="PF03178"/>
    </source>
</evidence>
<comment type="caution">
    <text evidence="14">The sequence shown here is derived from an EMBL/GenBank/DDBJ whole genome shotgun (WGS) entry which is preliminary data.</text>
</comment>
<proteinExistence type="inferred from homology"/>
<dbReference type="Pfam" id="PF03178">
    <property type="entry name" value="CPSF_A"/>
    <property type="match status" value="1"/>
</dbReference>
<dbReference type="InterPro" id="IPR058543">
    <property type="entry name" value="Beta-prop_RSE1/DDB1/CPSF1_2nd"/>
</dbReference>
<dbReference type="SUPFAM" id="SSF50998">
    <property type="entry name" value="Quinoprotein alcohol dehydrogenase-like"/>
    <property type="match status" value="1"/>
</dbReference>
<dbReference type="InterPro" id="IPR036322">
    <property type="entry name" value="WD40_repeat_dom_sf"/>
</dbReference>
<evidence type="ECO:0000259" key="12">
    <source>
        <dbReference type="Pfam" id="PF10433"/>
    </source>
</evidence>
<reference evidence="14 15" key="1">
    <citation type="submission" date="2023-11" db="EMBL/GenBank/DDBJ databases">
        <title>Dfirmibasis_genome.</title>
        <authorList>
            <person name="Edelbroek B."/>
            <person name="Kjellin J."/>
            <person name="Jerlstrom-Hultqvist J."/>
            <person name="Soderbom F."/>
        </authorList>
    </citation>
    <scope>NUCLEOTIDE SEQUENCE [LARGE SCALE GENOMIC DNA]</scope>
    <source>
        <strain evidence="14 15">TNS-C-14</strain>
    </source>
</reference>
<dbReference type="PANTHER" id="PTHR10644">
    <property type="entry name" value="DNA REPAIR/RNA PROCESSING CPSF FAMILY"/>
    <property type="match status" value="1"/>
</dbReference>
<feature type="domain" description="RSE1/DDB1/CPSF1 second beta-propeller" evidence="13">
    <location>
        <begin position="406"/>
        <end position="718"/>
    </location>
</feature>
<accession>A0AAN7UFD4</accession>
<dbReference type="Pfam" id="PF10433">
    <property type="entry name" value="Beta-prop_RSE1_1st"/>
    <property type="match status" value="1"/>
</dbReference>
<dbReference type="SUPFAM" id="SSF50978">
    <property type="entry name" value="WD40 repeat-like"/>
    <property type="match status" value="1"/>
</dbReference>
<dbReference type="SUPFAM" id="SSF51004">
    <property type="entry name" value="C-terminal (heme d1) domain of cytochrome cd1-nitrite reductase"/>
    <property type="match status" value="1"/>
</dbReference>
<feature type="domain" description="RSE1/DDB1/CPSF1 first beta-propeller" evidence="12">
    <location>
        <begin position="13"/>
        <end position="362"/>
    </location>
</feature>
<evidence type="ECO:0000313" key="15">
    <source>
        <dbReference type="Proteomes" id="UP001344447"/>
    </source>
</evidence>
<comment type="similarity">
    <text evidence="4">Belongs to the DDB1 family.</text>
</comment>
<dbReference type="FunFam" id="2.130.10.10:FF:000073">
    <property type="entry name" value="DNA damage-binding protein 1"/>
    <property type="match status" value="1"/>
</dbReference>
<dbReference type="FunFam" id="1.10.150.910:FF:000003">
    <property type="entry name" value="DNA damage-binding protein 1a"/>
    <property type="match status" value="1"/>
</dbReference>
<dbReference type="InterPro" id="IPR018846">
    <property type="entry name" value="Beta-prop_RSE1/DDB1/CPSF1_1st"/>
</dbReference>
<protein>
    <recommendedName>
        <fullName evidence="5">DNA damage-binding protein 1</fullName>
    </recommendedName>
</protein>
<dbReference type="GO" id="GO:0005634">
    <property type="term" value="C:nucleus"/>
    <property type="evidence" value="ECO:0007669"/>
    <property type="project" value="UniProtKB-SubCell"/>
</dbReference>
<dbReference type="GO" id="GO:0003677">
    <property type="term" value="F:DNA binding"/>
    <property type="evidence" value="ECO:0007669"/>
    <property type="project" value="UniProtKB-KW"/>
</dbReference>
<keyword evidence="6" id="KW-0963">Cytoplasm</keyword>
<dbReference type="GO" id="GO:0005737">
    <property type="term" value="C:cytoplasm"/>
    <property type="evidence" value="ECO:0007669"/>
    <property type="project" value="UniProtKB-SubCell"/>
</dbReference>
<dbReference type="Gene3D" id="1.10.150.910">
    <property type="match status" value="1"/>
</dbReference>
<dbReference type="InterPro" id="IPR015943">
    <property type="entry name" value="WD40/YVTN_repeat-like_dom_sf"/>
</dbReference>
<dbReference type="Gene3D" id="2.130.10.10">
    <property type="entry name" value="YVTN repeat-like/Quinoprotein amine dehydrogenase"/>
    <property type="match status" value="3"/>
</dbReference>
<evidence type="ECO:0000313" key="14">
    <source>
        <dbReference type="EMBL" id="KAK5580443.1"/>
    </source>
</evidence>
<keyword evidence="15" id="KW-1185">Reference proteome</keyword>
<evidence type="ECO:0000256" key="9">
    <source>
        <dbReference type="ARBA" id="ARBA00023204"/>
    </source>
</evidence>
<dbReference type="InterPro" id="IPR004871">
    <property type="entry name" value="RSE1/DDB1/CPSF1_C"/>
</dbReference>
<evidence type="ECO:0000256" key="5">
    <source>
        <dbReference type="ARBA" id="ARBA00014577"/>
    </source>
</evidence>
<dbReference type="Proteomes" id="UP001344447">
    <property type="component" value="Unassembled WGS sequence"/>
</dbReference>
<gene>
    <name evidence="14" type="ORF">RB653_000460</name>
</gene>
<evidence type="ECO:0000256" key="1">
    <source>
        <dbReference type="ARBA" id="ARBA00004123"/>
    </source>
</evidence>
<dbReference type="AlphaFoldDB" id="A0AAN7UFD4"/>
<evidence type="ECO:0000256" key="2">
    <source>
        <dbReference type="ARBA" id="ARBA00004496"/>
    </source>
</evidence>
<name>A0AAN7UFD4_9MYCE</name>
<evidence type="ECO:0000256" key="8">
    <source>
        <dbReference type="ARBA" id="ARBA00023125"/>
    </source>
</evidence>
<sequence length="1141" mass="127406">MYSFVSTVQKPTSVTHSVTGNFTGPNDKNLIISKCTKIEIFLMDQDGLKPMFDVNIYGRISVLKLFSVAGSKQDYLFISTESFKFCILAYDYEKKEIVTKASGNAEDTIGRPTEAGQLGIIDPDGRIVALHLYEGLLKLITLDNSTINNNNNNINTPNKGINNNSPIQKNANNVRLEELQVLDMTFLYGCKVPTIAVLFKDTKDEKHISTYEISAKDTELVVGPWSQSNVGVYSSLLVPVPLGGVLVVADNGITYLNGKTTRSVSIPYTKFLAFDRVDKDGSRFLFGDHFGRLSVLVLIHQQQKVMELKFEQLGRISIPSSISYLDSGVVYVGSSSGDSQLIKLNTEKDSITDSYISYLETFTNIGPIVDFCVVDAEKQGQAQIVTCSGTYRDGSLRIIRNGIGIAEQASIELEGIKGIFPIGSGSSNDSKDKYLITSFIECTKVLSFQGEEIEETEFQGLDSDCSTLYCGTVDKLNLLIQITNVSINLIDSHTFQRVSQWNVENGRRINLVSTNQDQIVLSIDKSLLYFQINASNKSIQLVKEIQLPHEISCIDISPFDSFMDSKSQLVSVGLWNDITLRIFKLPNLEEVWKEPLGGEILPRSILMISFDSIDYIFCSLGDGHLFKFQFDFSSFKLFDKRKLTLGTQPIILKKFKLKNTINIFAISDRPTVIYSHNKKLFYSVVNLKDVTNVTSFNSDGFPNSMAIATTNSLTIGTIDEIQKLHIKTIPLTEEMGRRIVHLEEHSCYAVITVKNNEGITGGGAQDLFEEDEEVSFIRIYNDQTFELISSYKLGPYEMGWSLTQCKFAGDDVNTYLAVGTSINAPDKPTSGRVLLFSLSSNDQNVTINNNNNNNNKNNSLNNSGKLILLEELNFRSSVYFLLSFNGRLIAAVHKRLFSIRYSHSKEKNCKVISSESVHKGHTMILKLASRGHFILVGDMMKSVSLLVEQSDGSLEQIARNPQPIWIRSIAMINDDYFIGAEASNNFVVVKKNNDSTNELERELLDSVGHYHIGESINFMRHGSLVRLPDSDQPIIPTILYASVNGSIGVIASISEDDFIFFSKLQKGLNQVVRGVGGFSHDTWRAFSNDHHTVDSKNFIDGDLIETFLDLKYESQLKAVADLGITPDDAFRRIESLMQYIR</sequence>
<evidence type="ECO:0000256" key="7">
    <source>
        <dbReference type="ARBA" id="ARBA00022763"/>
    </source>
</evidence>
<feature type="domain" description="RSE1/DDB1/CPSF1 C-terminal" evidence="11">
    <location>
        <begin position="775"/>
        <end position="1109"/>
    </location>
</feature>
<dbReference type="Pfam" id="PF23726">
    <property type="entry name" value="Beta-prop_RSE1_2nd"/>
    <property type="match status" value="1"/>
</dbReference>
<evidence type="ECO:0000256" key="4">
    <source>
        <dbReference type="ARBA" id="ARBA00007453"/>
    </source>
</evidence>
<evidence type="ECO:0000256" key="10">
    <source>
        <dbReference type="ARBA" id="ARBA00023242"/>
    </source>
</evidence>
<dbReference type="InterPro" id="IPR011047">
    <property type="entry name" value="Quinoprotein_ADH-like_sf"/>
</dbReference>
<dbReference type="EMBL" id="JAVFKY010000002">
    <property type="protein sequence ID" value="KAK5580443.1"/>
    <property type="molecule type" value="Genomic_DNA"/>
</dbReference>
<keyword evidence="9" id="KW-0234">DNA repair</keyword>